<keyword evidence="5 10" id="KW-0418">Kinase</keyword>
<keyword evidence="7" id="KW-0812">Transmembrane</keyword>
<evidence type="ECO:0000313" key="11">
    <source>
        <dbReference type="Proteomes" id="UP000315303"/>
    </source>
</evidence>
<dbReference type="GO" id="GO:0005886">
    <property type="term" value="C:plasma membrane"/>
    <property type="evidence" value="ECO:0007669"/>
    <property type="project" value="TreeGrafter"/>
</dbReference>
<proteinExistence type="predicted"/>
<dbReference type="SMART" id="SM00387">
    <property type="entry name" value="HATPase_c"/>
    <property type="match status" value="1"/>
</dbReference>
<dbReference type="InterPro" id="IPR001789">
    <property type="entry name" value="Sig_transdc_resp-reg_receiver"/>
</dbReference>
<dbReference type="Gene3D" id="1.10.287.130">
    <property type="match status" value="1"/>
</dbReference>
<dbReference type="InterPro" id="IPR011110">
    <property type="entry name" value="Reg_prop"/>
</dbReference>
<dbReference type="InterPro" id="IPR003594">
    <property type="entry name" value="HATPase_dom"/>
</dbReference>
<dbReference type="PANTHER" id="PTHR43047:SF72">
    <property type="entry name" value="OSMOSENSING HISTIDINE PROTEIN KINASE SLN1"/>
    <property type="match status" value="1"/>
</dbReference>
<dbReference type="RefSeq" id="WP_140602397.1">
    <property type="nucleotide sequence ID" value="NZ_SAWY01000009.1"/>
</dbReference>
<dbReference type="InterPro" id="IPR005467">
    <property type="entry name" value="His_kinase_dom"/>
</dbReference>
<dbReference type="SUPFAM" id="SSF101898">
    <property type="entry name" value="NHL repeat"/>
    <property type="match status" value="2"/>
</dbReference>
<feature type="domain" description="Response regulatory" evidence="9">
    <location>
        <begin position="1047"/>
        <end position="1162"/>
    </location>
</feature>
<evidence type="ECO:0000256" key="5">
    <source>
        <dbReference type="ARBA" id="ARBA00022777"/>
    </source>
</evidence>
<keyword evidence="3 6" id="KW-0597">Phosphoprotein</keyword>
<keyword evidence="4" id="KW-0808">Transferase</keyword>
<organism evidence="10 11">
    <name type="scientific">Litorilituus lipolyticus</name>
    <dbReference type="NCBI Taxonomy" id="2491017"/>
    <lineage>
        <taxon>Bacteria</taxon>
        <taxon>Pseudomonadati</taxon>
        <taxon>Pseudomonadota</taxon>
        <taxon>Gammaproteobacteria</taxon>
        <taxon>Alteromonadales</taxon>
        <taxon>Colwelliaceae</taxon>
        <taxon>Litorilituus</taxon>
    </lineage>
</organism>
<evidence type="ECO:0000256" key="6">
    <source>
        <dbReference type="PROSITE-ProRule" id="PRU00169"/>
    </source>
</evidence>
<dbReference type="GO" id="GO:0000155">
    <property type="term" value="F:phosphorelay sensor kinase activity"/>
    <property type="evidence" value="ECO:0007669"/>
    <property type="project" value="InterPro"/>
</dbReference>
<dbReference type="InterPro" id="IPR011006">
    <property type="entry name" value="CheY-like_superfamily"/>
</dbReference>
<dbReference type="InterPro" id="IPR015943">
    <property type="entry name" value="WD40/YVTN_repeat-like_dom_sf"/>
</dbReference>
<dbReference type="OrthoDB" id="9772100at2"/>
<evidence type="ECO:0000259" key="9">
    <source>
        <dbReference type="PROSITE" id="PS50110"/>
    </source>
</evidence>
<evidence type="ECO:0000256" key="4">
    <source>
        <dbReference type="ARBA" id="ARBA00022679"/>
    </source>
</evidence>
<feature type="domain" description="Histidine kinase" evidence="8">
    <location>
        <begin position="828"/>
        <end position="1034"/>
    </location>
</feature>
<dbReference type="InterPro" id="IPR003661">
    <property type="entry name" value="HisK_dim/P_dom"/>
</dbReference>
<feature type="modified residue" description="4-aspartylphosphate" evidence="6">
    <location>
        <position position="1096"/>
    </location>
</feature>
<dbReference type="Pfam" id="PF07494">
    <property type="entry name" value="Reg_prop"/>
    <property type="match status" value="1"/>
</dbReference>
<gene>
    <name evidence="10" type="ORF">EPA86_05385</name>
</gene>
<dbReference type="InterPro" id="IPR036097">
    <property type="entry name" value="HisK_dim/P_sf"/>
</dbReference>
<dbReference type="Proteomes" id="UP000315303">
    <property type="component" value="Unassembled WGS sequence"/>
</dbReference>
<feature type="transmembrane region" description="Helical" evidence="7">
    <location>
        <begin position="752"/>
        <end position="771"/>
    </location>
</feature>
<comment type="caution">
    <text evidence="10">The sequence shown here is derived from an EMBL/GenBank/DDBJ whole genome shotgun (WGS) entry which is preliminary data.</text>
</comment>
<evidence type="ECO:0000256" key="1">
    <source>
        <dbReference type="ARBA" id="ARBA00000085"/>
    </source>
</evidence>
<dbReference type="PANTHER" id="PTHR43047">
    <property type="entry name" value="TWO-COMPONENT HISTIDINE PROTEIN KINASE"/>
    <property type="match status" value="1"/>
</dbReference>
<dbReference type="EMBL" id="SAWY01000009">
    <property type="protein sequence ID" value="TPH17116.1"/>
    <property type="molecule type" value="Genomic_DNA"/>
</dbReference>
<dbReference type="Gene3D" id="3.40.50.2300">
    <property type="match status" value="1"/>
</dbReference>
<sequence length="1163" mass="131740">MKIPNLLINILILVLIHIEAAQAFEVIRPYAAHWSVENGLPSNYVYGISQDKLNRVWLATPNGVSIIDGVGITNLKKDSTNSSSISSNAITHVAAKDSEMWILSLNGIDLVDIHTLKARHIFDPKGLLNRANNVHFFKEFAWVISRGRLLQIDYKTRSIKNISNIGLDNQIQVVSKINKGTFLITSEKGYAIYDSASEDVTPVFLNDFNPQHHDIRASIIDPKGRLWLSILGKGILVFENGKLSHEFNVESKTMLSNMISQFFIDDNLLYAVTGKGVEIFNVNNLNQRKTILPDSFNSKYLNAEMALSARILADDSLMIGTTLGAFRISLKPSFKWLSQESRVPLNKSIGATISSADTLFTFNKDEVIGHKISNNFGIHSKEVANIGYSSSPYKINEDILVYESGLIAQFNNNKIIPLQVDELPQNVVITTAKFLPKLNLIILISKNQLFVVRQNKNKLQLLNTLTFPGTLIVDIAVMGERIFFASQKVGIQALSTSQLLNSFAKFEEVDGPKVPIDLYIDHQNNLWALTFDDGLYLMKPSQNYNKFEKFTFGNSDNLEQVICLTQDYTGRFWFSARYGISTFLLSDKKLRSFSQGDGLKPQSFKRFECGRVGEQVYFSADRDVVIVDTKSALNQPQSIEIKLAQMSLEQNVLKQNEKRLFIEPNLLTFTLSSPTLLLTQQDKIQYRLVENSNKYSQSIGRWIETPRPEINLVRPNTGNFQLQTRIKRFDGTVSSVYPIDFSITLPFWRTPLMFSLYLIVAVLVVSLLFSYKLRLKNSKLKLVELRAKQQNLYTEKLAKEVQEKTKGYREQQQLAIKANLEKTRFIASSSHDLRAPLNAIRWKLEQVLPHEHVDKPQIMEELMLLDGLVESIVNLSKFDAKIITPNISSFCLRELLNEVCHRFTSVANEKNIELIIDLDVENISVLSDRFLLSRVLNNLVDNAIKNLESQGFVSITCKTKEGDVCLSVQDNGPGIPSHIQSKLFESFVRGTEKYPGSGLGLTIVKQIAEILKLELCLVSNQQGSHFYMQLPQVTSLESQITNNVKKSALLIDDDPFYANSIANQLQSMGYNLTIIDDMKLIDHIGNKNRFELIVCDFNLGLPRNGLQILRYELQDIVLTAKNVILISEDFTVKELLEHGEPIYFLNKPIKRSRLAWLLQQSDN</sequence>
<evidence type="ECO:0000256" key="3">
    <source>
        <dbReference type="ARBA" id="ARBA00022553"/>
    </source>
</evidence>
<dbReference type="Gene3D" id="2.130.10.10">
    <property type="entry name" value="YVTN repeat-like/Quinoprotein amine dehydrogenase"/>
    <property type="match status" value="2"/>
</dbReference>
<evidence type="ECO:0000259" key="8">
    <source>
        <dbReference type="PROSITE" id="PS50109"/>
    </source>
</evidence>
<dbReference type="PROSITE" id="PS50110">
    <property type="entry name" value="RESPONSE_REGULATORY"/>
    <property type="match status" value="1"/>
</dbReference>
<comment type="catalytic activity">
    <reaction evidence="1">
        <text>ATP + protein L-histidine = ADP + protein N-phospho-L-histidine.</text>
        <dbReference type="EC" id="2.7.13.3"/>
    </reaction>
</comment>
<keyword evidence="7" id="KW-0472">Membrane</keyword>
<name>A0A502L0A1_9GAMM</name>
<dbReference type="EC" id="2.7.13.3" evidence="2"/>
<dbReference type="Gene3D" id="3.30.565.10">
    <property type="entry name" value="Histidine kinase-like ATPase, C-terminal domain"/>
    <property type="match status" value="1"/>
</dbReference>
<evidence type="ECO:0000256" key="2">
    <source>
        <dbReference type="ARBA" id="ARBA00012438"/>
    </source>
</evidence>
<dbReference type="PROSITE" id="PS50109">
    <property type="entry name" value="HIS_KIN"/>
    <property type="match status" value="1"/>
</dbReference>
<keyword evidence="11" id="KW-1185">Reference proteome</keyword>
<dbReference type="CDD" id="cd00082">
    <property type="entry name" value="HisKA"/>
    <property type="match status" value="1"/>
</dbReference>
<dbReference type="InterPro" id="IPR004358">
    <property type="entry name" value="Sig_transdc_His_kin-like_C"/>
</dbReference>
<evidence type="ECO:0000313" key="10">
    <source>
        <dbReference type="EMBL" id="TPH17116.1"/>
    </source>
</evidence>
<dbReference type="SUPFAM" id="SSF55874">
    <property type="entry name" value="ATPase domain of HSP90 chaperone/DNA topoisomerase II/histidine kinase"/>
    <property type="match status" value="1"/>
</dbReference>
<dbReference type="GO" id="GO:0009927">
    <property type="term" value="F:histidine phosphotransfer kinase activity"/>
    <property type="evidence" value="ECO:0007669"/>
    <property type="project" value="TreeGrafter"/>
</dbReference>
<dbReference type="Gene3D" id="2.60.40.10">
    <property type="entry name" value="Immunoglobulins"/>
    <property type="match status" value="1"/>
</dbReference>
<evidence type="ECO:0000256" key="7">
    <source>
        <dbReference type="SAM" id="Phobius"/>
    </source>
</evidence>
<dbReference type="SUPFAM" id="SSF47384">
    <property type="entry name" value="Homodimeric domain of signal transducing histidine kinase"/>
    <property type="match status" value="1"/>
</dbReference>
<accession>A0A502L0A1</accession>
<protein>
    <recommendedName>
        <fullName evidence="2">histidine kinase</fullName>
        <ecNumber evidence="2">2.7.13.3</ecNumber>
    </recommendedName>
</protein>
<reference evidence="10 11" key="1">
    <citation type="submission" date="2019-01" db="EMBL/GenBank/DDBJ databases">
        <title>Litorilituus lipolytica sp. nov., isolated from intertidal sand of the Yellow Sea in China.</title>
        <authorList>
            <person name="Liu A."/>
        </authorList>
    </citation>
    <scope>NUCLEOTIDE SEQUENCE [LARGE SCALE GENOMIC DNA]</scope>
    <source>
        <strain evidence="10 11">RZ04</strain>
    </source>
</reference>
<dbReference type="Pfam" id="PF02518">
    <property type="entry name" value="HATPase_c"/>
    <property type="match status" value="1"/>
</dbReference>
<dbReference type="InterPro" id="IPR013783">
    <property type="entry name" value="Ig-like_fold"/>
</dbReference>
<dbReference type="InterPro" id="IPR036890">
    <property type="entry name" value="HATPase_C_sf"/>
</dbReference>
<dbReference type="SUPFAM" id="SSF52172">
    <property type="entry name" value="CheY-like"/>
    <property type="match status" value="1"/>
</dbReference>
<dbReference type="PRINTS" id="PR00344">
    <property type="entry name" value="BCTRLSENSOR"/>
</dbReference>
<dbReference type="CDD" id="cd00075">
    <property type="entry name" value="HATPase"/>
    <property type="match status" value="1"/>
</dbReference>
<keyword evidence="7" id="KW-1133">Transmembrane helix</keyword>
<dbReference type="AlphaFoldDB" id="A0A502L0A1"/>